<dbReference type="CDD" id="cd00009">
    <property type="entry name" value="AAA"/>
    <property type="match status" value="1"/>
</dbReference>
<dbReference type="AlphaFoldDB" id="A0A401FYT4"/>
<dbReference type="InterPro" id="IPR041546">
    <property type="entry name" value="ClpA/ClpB_AAA_lid"/>
</dbReference>
<evidence type="ECO:0000256" key="5">
    <source>
        <dbReference type="PROSITE-ProRule" id="PRU01251"/>
    </source>
</evidence>
<dbReference type="OrthoDB" id="9803641at2"/>
<dbReference type="Gene3D" id="3.40.50.300">
    <property type="entry name" value="P-loop containing nucleotide triphosphate hydrolases"/>
    <property type="match status" value="3"/>
</dbReference>
<dbReference type="GO" id="GO:0016887">
    <property type="term" value="F:ATP hydrolysis activity"/>
    <property type="evidence" value="ECO:0007669"/>
    <property type="project" value="InterPro"/>
</dbReference>
<dbReference type="SUPFAM" id="SSF52540">
    <property type="entry name" value="P-loop containing nucleoside triphosphate hydrolases"/>
    <property type="match status" value="2"/>
</dbReference>
<dbReference type="Gene3D" id="1.10.8.60">
    <property type="match status" value="1"/>
</dbReference>
<gene>
    <name evidence="8" type="ORF">DENIS_3101</name>
</gene>
<dbReference type="CDD" id="cd19499">
    <property type="entry name" value="RecA-like_ClpB_Hsp104-like"/>
    <property type="match status" value="1"/>
</dbReference>
<proteinExistence type="predicted"/>
<dbReference type="Pfam" id="PF07724">
    <property type="entry name" value="AAA_2"/>
    <property type="match status" value="1"/>
</dbReference>
<keyword evidence="2" id="KW-0547">Nucleotide-binding</keyword>
<keyword evidence="9" id="KW-1185">Reference proteome</keyword>
<comment type="caution">
    <text evidence="8">The sequence shown here is derived from an EMBL/GenBank/DDBJ whole genome shotgun (WGS) entry which is preliminary data.</text>
</comment>
<dbReference type="Proteomes" id="UP000288096">
    <property type="component" value="Unassembled WGS sequence"/>
</dbReference>
<sequence>MRPDLQTLIGKLNPVCRRGLEKAAELCVSQTHYNVEVEHLLLSLLDLPETDIHLLLRHYGVDAARVHTDLTRTMEELRRGNDRTPALSAHIIDLLEAAWVTASLRFGDTAVTSGSLFLALLDTDTLRGLILQSVPVLEELSVDRLRAEIGEILRMAGKEQNRPESDPLKRTADTQGGAKTDAGPTPALDQFTVDLTGRVRAGEVDPIQGRAREIRQIIDILTRRRQNNPILTGAAGVGKTAVVEGFAIRVVRGDVPPALKNVSVRLLDLGLLQAGAGIRGEFEKRLKSVIDEVKKSPRPVILFVDEAHALIGAGGQAGTGDAANLIKPALARGELRTIAATTWSEYKKYFEKDPALARRFQVIRVEEPSENEAVEMVRGLVKTLERHHDVMILDEAVRDAVRLSRRYLSGRQLPDKAISVMDTACARVALSQNTLPPSLEAVRHSRTQAGLELEILMREQAGCRDTDGRIDDLNRSLEDLGGREEQLTARWQAEQALAGQLMAVQRALATDRTGDGAPDPDAEFLLTEQDRLRAELAALQDKDPMLHTCVDAGIIADVISDWTGIPVGRMLTDEIHTILRLREKMAERIIGQPQALETICRRIHTFRASLDDPGKPAGVFLLVGSSGIGKTETALTLADILYGGDRNVISLNMSEYQEAYTVSGLKGSPPGYVGYGQGGVLTEAVRQKPYSVVLLDEVEKAHPDVTELFYQVFDKGTLEDAEGQAVDFKNTLILLTSNVGSDAILKACADPENLPDAETLVRKIWPDLLRHFKPAFLGRLVVVPYYPLDDAVIREIVRLKLAKIQERFQENYRADLSYSGELVAVIAARCNEVDTGARNVDHLLTHTVLPDLSAELLRRMAAGETCGKIHVGLDRDGNFAYAFDYEA</sequence>
<dbReference type="PANTHER" id="PTHR11638">
    <property type="entry name" value="ATP-DEPENDENT CLP PROTEASE"/>
    <property type="match status" value="1"/>
</dbReference>
<dbReference type="PANTHER" id="PTHR11638:SF184">
    <property type="entry name" value="ATPASE WITH CHAPERONE ACTIVITY"/>
    <property type="match status" value="1"/>
</dbReference>
<evidence type="ECO:0000256" key="6">
    <source>
        <dbReference type="SAM" id="MobiDB-lite"/>
    </source>
</evidence>
<dbReference type="PROSITE" id="PS00870">
    <property type="entry name" value="CLPAB_1"/>
    <property type="match status" value="1"/>
</dbReference>
<dbReference type="PRINTS" id="PR00300">
    <property type="entry name" value="CLPPROTEASEA"/>
</dbReference>
<keyword evidence="3" id="KW-0067">ATP-binding</keyword>
<evidence type="ECO:0000256" key="2">
    <source>
        <dbReference type="ARBA" id="ARBA00022741"/>
    </source>
</evidence>
<reference evidence="9" key="2">
    <citation type="submission" date="2019-01" db="EMBL/GenBank/DDBJ databases">
        <title>Genome sequence of Desulfonema ishimotonii strain Tokyo 01.</title>
        <authorList>
            <person name="Fukui M."/>
        </authorList>
    </citation>
    <scope>NUCLEOTIDE SEQUENCE [LARGE SCALE GENOMIC DNA]</scope>
    <source>
        <strain evidence="9">Tokyo 01</strain>
    </source>
</reference>
<evidence type="ECO:0000256" key="3">
    <source>
        <dbReference type="ARBA" id="ARBA00022840"/>
    </source>
</evidence>
<dbReference type="NCBIfam" id="TIGR03345">
    <property type="entry name" value="VI_ClpV1"/>
    <property type="match status" value="1"/>
</dbReference>
<dbReference type="Pfam" id="PF17871">
    <property type="entry name" value="AAA_lid_9"/>
    <property type="match status" value="1"/>
</dbReference>
<dbReference type="SUPFAM" id="SSF81923">
    <property type="entry name" value="Double Clp-N motif"/>
    <property type="match status" value="1"/>
</dbReference>
<dbReference type="InterPro" id="IPR003593">
    <property type="entry name" value="AAA+_ATPase"/>
</dbReference>
<dbReference type="Gene3D" id="1.10.1780.10">
    <property type="entry name" value="Clp, N-terminal domain"/>
    <property type="match status" value="1"/>
</dbReference>
<dbReference type="InterPro" id="IPR018368">
    <property type="entry name" value="ClpA/B_CS1"/>
</dbReference>
<name>A0A401FYT4_9BACT</name>
<evidence type="ECO:0000313" key="9">
    <source>
        <dbReference type="Proteomes" id="UP000288096"/>
    </source>
</evidence>
<dbReference type="InterPro" id="IPR050130">
    <property type="entry name" value="ClpA_ClpB"/>
</dbReference>
<dbReference type="InterPro" id="IPR036628">
    <property type="entry name" value="Clp_N_dom_sf"/>
</dbReference>
<dbReference type="RefSeq" id="WP_124329337.1">
    <property type="nucleotide sequence ID" value="NZ_BEXT01000001.1"/>
</dbReference>
<dbReference type="EMBL" id="BEXT01000001">
    <property type="protein sequence ID" value="GBC62138.1"/>
    <property type="molecule type" value="Genomic_DNA"/>
</dbReference>
<evidence type="ECO:0000256" key="1">
    <source>
        <dbReference type="ARBA" id="ARBA00022737"/>
    </source>
</evidence>
<dbReference type="InterPro" id="IPR001270">
    <property type="entry name" value="ClpA/B"/>
</dbReference>
<evidence type="ECO:0000259" key="7">
    <source>
        <dbReference type="PROSITE" id="PS51903"/>
    </source>
</evidence>
<dbReference type="PROSITE" id="PS51903">
    <property type="entry name" value="CLP_R"/>
    <property type="match status" value="1"/>
</dbReference>
<accession>A0A401FYT4</accession>
<feature type="domain" description="Clp R" evidence="7">
    <location>
        <begin position="9"/>
        <end position="158"/>
    </location>
</feature>
<keyword evidence="4" id="KW-0143">Chaperone</keyword>
<reference evidence="9" key="1">
    <citation type="submission" date="2017-11" db="EMBL/GenBank/DDBJ databases">
        <authorList>
            <person name="Watanabe M."/>
            <person name="Kojima H."/>
        </authorList>
    </citation>
    <scope>NUCLEOTIDE SEQUENCE [LARGE SCALE GENOMIC DNA]</scope>
    <source>
        <strain evidence="9">Tokyo 01</strain>
    </source>
</reference>
<dbReference type="InterPro" id="IPR003959">
    <property type="entry name" value="ATPase_AAA_core"/>
</dbReference>
<feature type="compositionally biased region" description="Basic and acidic residues" evidence="6">
    <location>
        <begin position="156"/>
        <end position="172"/>
    </location>
</feature>
<dbReference type="GO" id="GO:0005737">
    <property type="term" value="C:cytoplasm"/>
    <property type="evidence" value="ECO:0007669"/>
    <property type="project" value="TreeGrafter"/>
</dbReference>
<protein>
    <submittedName>
        <fullName evidence="8">Type VI secretion system ATPase TssH</fullName>
    </submittedName>
</protein>
<dbReference type="Pfam" id="PF00004">
    <property type="entry name" value="AAA"/>
    <property type="match status" value="1"/>
</dbReference>
<evidence type="ECO:0000313" key="8">
    <source>
        <dbReference type="EMBL" id="GBC62138.1"/>
    </source>
</evidence>
<dbReference type="Pfam" id="PF10431">
    <property type="entry name" value="ClpB_D2-small"/>
    <property type="match status" value="1"/>
</dbReference>
<dbReference type="GO" id="GO:0005524">
    <property type="term" value="F:ATP binding"/>
    <property type="evidence" value="ECO:0007669"/>
    <property type="project" value="UniProtKB-KW"/>
</dbReference>
<evidence type="ECO:0000256" key="4">
    <source>
        <dbReference type="ARBA" id="ARBA00023186"/>
    </source>
</evidence>
<dbReference type="Pfam" id="PF02861">
    <property type="entry name" value="Clp_N"/>
    <property type="match status" value="1"/>
</dbReference>
<dbReference type="SMART" id="SM00382">
    <property type="entry name" value="AAA"/>
    <property type="match status" value="2"/>
</dbReference>
<dbReference type="InterPro" id="IPR017729">
    <property type="entry name" value="ATPase_T6SS_ClpV1"/>
</dbReference>
<dbReference type="InterPro" id="IPR019489">
    <property type="entry name" value="Clp_ATPase_C"/>
</dbReference>
<feature type="region of interest" description="Disordered" evidence="6">
    <location>
        <begin position="156"/>
        <end position="187"/>
    </location>
</feature>
<organism evidence="8 9">
    <name type="scientific">Desulfonema ishimotonii</name>
    <dbReference type="NCBI Taxonomy" id="45657"/>
    <lineage>
        <taxon>Bacteria</taxon>
        <taxon>Pseudomonadati</taxon>
        <taxon>Thermodesulfobacteriota</taxon>
        <taxon>Desulfobacteria</taxon>
        <taxon>Desulfobacterales</taxon>
        <taxon>Desulfococcaceae</taxon>
        <taxon>Desulfonema</taxon>
    </lineage>
</organism>
<keyword evidence="1 5" id="KW-0677">Repeat</keyword>
<dbReference type="InterPro" id="IPR004176">
    <property type="entry name" value="Clp_R_N"/>
</dbReference>
<dbReference type="GO" id="GO:0034605">
    <property type="term" value="P:cellular response to heat"/>
    <property type="evidence" value="ECO:0007669"/>
    <property type="project" value="TreeGrafter"/>
</dbReference>
<dbReference type="InterPro" id="IPR027417">
    <property type="entry name" value="P-loop_NTPase"/>
</dbReference>
<dbReference type="SMART" id="SM01086">
    <property type="entry name" value="ClpB_D2-small"/>
    <property type="match status" value="1"/>
</dbReference>